<name>A0A0C2MBY4_THEKT</name>
<evidence type="ECO:0000256" key="2">
    <source>
        <dbReference type="PROSITE-ProRule" id="PRU00176"/>
    </source>
</evidence>
<protein>
    <recommendedName>
        <fullName evidence="4">RRM domain-containing protein</fullName>
    </recommendedName>
</protein>
<accession>A0A0C2MBY4</accession>
<evidence type="ECO:0000313" key="6">
    <source>
        <dbReference type="Proteomes" id="UP000031668"/>
    </source>
</evidence>
<dbReference type="AlphaFoldDB" id="A0A0C2MBY4"/>
<dbReference type="SUPFAM" id="SSF54928">
    <property type="entry name" value="RNA-binding domain, RBD"/>
    <property type="match status" value="1"/>
</dbReference>
<evidence type="ECO:0000256" key="1">
    <source>
        <dbReference type="ARBA" id="ARBA00022884"/>
    </source>
</evidence>
<dbReference type="InterPro" id="IPR035979">
    <property type="entry name" value="RBD_domain_sf"/>
</dbReference>
<dbReference type="Gene3D" id="3.30.70.330">
    <property type="match status" value="1"/>
</dbReference>
<dbReference type="SMART" id="SM00360">
    <property type="entry name" value="RRM"/>
    <property type="match status" value="1"/>
</dbReference>
<dbReference type="Pfam" id="PF00076">
    <property type="entry name" value="RRM_1"/>
    <property type="match status" value="1"/>
</dbReference>
<sequence length="317" mass="36228">MSSGPPPEISRKRKRNEQLKELPIKIDGLPFALLQQDILSEPEKRVVVSNLSSVVDENDIRTLFNIAGEVSMCSMYRDWNGHCLGKVQVVFKTIEGALGAIKRFNGMVLYGRQIKVGYDVVISQMDGGNVQEPHKMGLDQHINEQLMKSEKQDVNKPQVTVTDLQLNKPPIKVKRKHANKPQVNVTDQQVKKPPIKAKKQRVNKPQVKVTDQQVNKPSGKGKKQHVNKLLDKATDQQINKPQMKTKKKRANKPQPKVGVQLAKEAEKTLQHNTQERDNYPRYITYLTNSSRISVERLDAELDAYMRIWEMRENGEIE</sequence>
<keyword evidence="1 2" id="KW-0694">RNA-binding</keyword>
<dbReference type="InterPro" id="IPR000504">
    <property type="entry name" value="RRM_dom"/>
</dbReference>
<dbReference type="CDD" id="cd00590">
    <property type="entry name" value="RRM_SF"/>
    <property type="match status" value="1"/>
</dbReference>
<evidence type="ECO:0000259" key="4">
    <source>
        <dbReference type="PROSITE" id="PS50102"/>
    </source>
</evidence>
<evidence type="ECO:0000256" key="3">
    <source>
        <dbReference type="SAM" id="MobiDB-lite"/>
    </source>
</evidence>
<evidence type="ECO:0000313" key="5">
    <source>
        <dbReference type="EMBL" id="KII61869.1"/>
    </source>
</evidence>
<dbReference type="PANTHER" id="PTHR19965:SF35">
    <property type="entry name" value="RNA ANNEALING PROTEIN YRA1"/>
    <property type="match status" value="1"/>
</dbReference>
<dbReference type="GO" id="GO:0003729">
    <property type="term" value="F:mRNA binding"/>
    <property type="evidence" value="ECO:0007669"/>
    <property type="project" value="TreeGrafter"/>
</dbReference>
<reference evidence="5 6" key="1">
    <citation type="journal article" date="2014" name="Genome Biol. Evol.">
        <title>The genome of the myxosporean Thelohanellus kitauei shows adaptations to nutrient acquisition within its fish host.</title>
        <authorList>
            <person name="Yang Y."/>
            <person name="Xiong J."/>
            <person name="Zhou Z."/>
            <person name="Huo F."/>
            <person name="Miao W."/>
            <person name="Ran C."/>
            <person name="Liu Y."/>
            <person name="Zhang J."/>
            <person name="Feng J."/>
            <person name="Wang M."/>
            <person name="Wang M."/>
            <person name="Wang L."/>
            <person name="Yao B."/>
        </authorList>
    </citation>
    <scope>NUCLEOTIDE SEQUENCE [LARGE SCALE GENOMIC DNA]</scope>
    <source>
        <strain evidence="5">Wuqing</strain>
    </source>
</reference>
<dbReference type="PANTHER" id="PTHR19965">
    <property type="entry name" value="RNA AND EXPORT FACTOR BINDING PROTEIN"/>
    <property type="match status" value="1"/>
</dbReference>
<dbReference type="InterPro" id="IPR051229">
    <property type="entry name" value="ALYREF_mRNA_export"/>
</dbReference>
<keyword evidence="6" id="KW-1185">Reference proteome</keyword>
<dbReference type="GO" id="GO:0005634">
    <property type="term" value="C:nucleus"/>
    <property type="evidence" value="ECO:0007669"/>
    <property type="project" value="TreeGrafter"/>
</dbReference>
<organism evidence="5 6">
    <name type="scientific">Thelohanellus kitauei</name>
    <name type="common">Myxosporean</name>
    <dbReference type="NCBI Taxonomy" id="669202"/>
    <lineage>
        <taxon>Eukaryota</taxon>
        <taxon>Metazoa</taxon>
        <taxon>Cnidaria</taxon>
        <taxon>Myxozoa</taxon>
        <taxon>Myxosporea</taxon>
        <taxon>Bivalvulida</taxon>
        <taxon>Platysporina</taxon>
        <taxon>Myxobolidae</taxon>
        <taxon>Thelohanellus</taxon>
    </lineage>
</organism>
<comment type="caution">
    <text evidence="5">The sequence shown here is derived from an EMBL/GenBank/DDBJ whole genome shotgun (WGS) entry which is preliminary data.</text>
</comment>
<dbReference type="Proteomes" id="UP000031668">
    <property type="component" value="Unassembled WGS sequence"/>
</dbReference>
<proteinExistence type="predicted"/>
<dbReference type="PROSITE" id="PS50102">
    <property type="entry name" value="RRM"/>
    <property type="match status" value="1"/>
</dbReference>
<feature type="compositionally biased region" description="Basic residues" evidence="3">
    <location>
        <begin position="193"/>
        <end position="202"/>
    </location>
</feature>
<dbReference type="OrthoDB" id="1049195at2759"/>
<gene>
    <name evidence="5" type="ORF">RF11_00314</name>
</gene>
<dbReference type="EMBL" id="JWZT01005204">
    <property type="protein sequence ID" value="KII61869.1"/>
    <property type="molecule type" value="Genomic_DNA"/>
</dbReference>
<dbReference type="GO" id="GO:0006406">
    <property type="term" value="P:mRNA export from nucleus"/>
    <property type="evidence" value="ECO:0007669"/>
    <property type="project" value="TreeGrafter"/>
</dbReference>
<feature type="region of interest" description="Disordered" evidence="3">
    <location>
        <begin position="174"/>
        <end position="257"/>
    </location>
</feature>
<dbReference type="InterPro" id="IPR012677">
    <property type="entry name" value="Nucleotide-bd_a/b_plait_sf"/>
</dbReference>
<feature type="domain" description="RRM" evidence="4">
    <location>
        <begin position="44"/>
        <end position="121"/>
    </location>
</feature>